<accession>A0ABQ5HZK8</accession>
<name>A0ABQ5HZK8_9ASTR</name>
<sequence>MVESVVHLFVGPKLRMEAQTSADLIRTIQDDTEKIILRIQPAKDASPAPCTTLEATSYARLEAGNLKHQYDRIPKVHLRFGVASASVIFGLSERNGESEHKVQGVPIGGSSDRSGVVDSGCSKICWSQSSLKNILRQTSSDTSSIPLTTDSSSEDSSLSTYSIFVDAHWAPHGKLVPRQQKEKNIIALQNSFGIRNKCDVENICALSEQNCLEAKGYKQKKAFDFEGFILLLLLGLEAV</sequence>
<dbReference type="Proteomes" id="UP001151760">
    <property type="component" value="Unassembled WGS sequence"/>
</dbReference>
<dbReference type="EMBL" id="BQNB010020162">
    <property type="protein sequence ID" value="GJT92989.1"/>
    <property type="molecule type" value="Genomic_DNA"/>
</dbReference>
<proteinExistence type="predicted"/>
<protein>
    <submittedName>
        <fullName evidence="1">Uncharacterized protein</fullName>
    </submittedName>
</protein>
<reference evidence="1" key="1">
    <citation type="journal article" date="2022" name="Int. J. Mol. Sci.">
        <title>Draft Genome of Tanacetum Coccineum: Genomic Comparison of Closely Related Tanacetum-Family Plants.</title>
        <authorList>
            <person name="Yamashiro T."/>
            <person name="Shiraishi A."/>
            <person name="Nakayama K."/>
            <person name="Satake H."/>
        </authorList>
    </citation>
    <scope>NUCLEOTIDE SEQUENCE</scope>
</reference>
<keyword evidence="2" id="KW-1185">Reference proteome</keyword>
<comment type="caution">
    <text evidence="1">The sequence shown here is derived from an EMBL/GenBank/DDBJ whole genome shotgun (WGS) entry which is preliminary data.</text>
</comment>
<evidence type="ECO:0000313" key="1">
    <source>
        <dbReference type="EMBL" id="GJT92989.1"/>
    </source>
</evidence>
<organism evidence="1 2">
    <name type="scientific">Tanacetum coccineum</name>
    <dbReference type="NCBI Taxonomy" id="301880"/>
    <lineage>
        <taxon>Eukaryota</taxon>
        <taxon>Viridiplantae</taxon>
        <taxon>Streptophyta</taxon>
        <taxon>Embryophyta</taxon>
        <taxon>Tracheophyta</taxon>
        <taxon>Spermatophyta</taxon>
        <taxon>Magnoliopsida</taxon>
        <taxon>eudicotyledons</taxon>
        <taxon>Gunneridae</taxon>
        <taxon>Pentapetalae</taxon>
        <taxon>asterids</taxon>
        <taxon>campanulids</taxon>
        <taxon>Asterales</taxon>
        <taxon>Asteraceae</taxon>
        <taxon>Asteroideae</taxon>
        <taxon>Anthemideae</taxon>
        <taxon>Anthemidinae</taxon>
        <taxon>Tanacetum</taxon>
    </lineage>
</organism>
<reference evidence="1" key="2">
    <citation type="submission" date="2022-01" db="EMBL/GenBank/DDBJ databases">
        <authorList>
            <person name="Yamashiro T."/>
            <person name="Shiraishi A."/>
            <person name="Satake H."/>
            <person name="Nakayama K."/>
        </authorList>
    </citation>
    <scope>NUCLEOTIDE SEQUENCE</scope>
</reference>
<gene>
    <name evidence="1" type="ORF">Tco_1081834</name>
</gene>
<evidence type="ECO:0000313" key="2">
    <source>
        <dbReference type="Proteomes" id="UP001151760"/>
    </source>
</evidence>